<dbReference type="InterPro" id="IPR015424">
    <property type="entry name" value="PyrdxlP-dep_Trfase"/>
</dbReference>
<dbReference type="Gene3D" id="3.90.1150.10">
    <property type="entry name" value="Aspartate Aminotransferase, domain 1"/>
    <property type="match status" value="2"/>
</dbReference>
<dbReference type="GO" id="GO:0016594">
    <property type="term" value="F:glycine binding"/>
    <property type="evidence" value="ECO:0007669"/>
    <property type="project" value="TreeGrafter"/>
</dbReference>
<evidence type="ECO:0000256" key="3">
    <source>
        <dbReference type="ARBA" id="ARBA00010756"/>
    </source>
</evidence>
<dbReference type="InterPro" id="IPR020581">
    <property type="entry name" value="GDC_P"/>
</dbReference>
<dbReference type="GO" id="GO:0030170">
    <property type="term" value="F:pyridoxal phosphate binding"/>
    <property type="evidence" value="ECO:0007669"/>
    <property type="project" value="TreeGrafter"/>
</dbReference>
<dbReference type="PANTHER" id="PTHR11773:SF1">
    <property type="entry name" value="GLYCINE DEHYDROGENASE (DECARBOXYLATING), MITOCHONDRIAL"/>
    <property type="match status" value="1"/>
</dbReference>
<proteinExistence type="inferred from homology"/>
<dbReference type="PANTHER" id="PTHR11773">
    <property type="entry name" value="GLYCINE DEHYDROGENASE, DECARBOXYLATING"/>
    <property type="match status" value="1"/>
</dbReference>
<evidence type="ECO:0000256" key="2">
    <source>
        <dbReference type="ARBA" id="ARBA00003788"/>
    </source>
</evidence>
<dbReference type="GO" id="GO:0005829">
    <property type="term" value="C:cytosol"/>
    <property type="evidence" value="ECO:0007669"/>
    <property type="project" value="TreeGrafter"/>
</dbReference>
<evidence type="ECO:0000256" key="7">
    <source>
        <dbReference type="ARBA" id="ARBA00049026"/>
    </source>
</evidence>
<dbReference type="Pfam" id="PF21478">
    <property type="entry name" value="GcvP2_C"/>
    <property type="match status" value="1"/>
</dbReference>
<protein>
    <recommendedName>
        <fullName evidence="8">Glycine dehydrogenase (decarboxylating)</fullName>
        <ecNumber evidence="8">1.4.4.2</ecNumber>
    </recommendedName>
    <alternativeName>
        <fullName evidence="8">Glycine cleavage system P-protein</fullName>
    </alternativeName>
    <alternativeName>
        <fullName evidence="8">Glycine decarboxylase</fullName>
    </alternativeName>
    <alternativeName>
        <fullName evidence="8">Glycine dehydrogenase (aminomethyl-transferring)</fullName>
    </alternativeName>
</protein>
<reference evidence="12 13" key="1">
    <citation type="submission" date="2019-07" db="EMBL/GenBank/DDBJ databases">
        <title>Whole genome shotgun sequence of Myxococcus virescens NBRC 100334.</title>
        <authorList>
            <person name="Hosoyama A."/>
            <person name="Uohara A."/>
            <person name="Ohji S."/>
            <person name="Ichikawa N."/>
        </authorList>
    </citation>
    <scope>NUCLEOTIDE SEQUENCE [LARGE SCALE GENOMIC DNA]</scope>
    <source>
        <strain evidence="12 13">NBRC 100334</strain>
    </source>
</reference>
<dbReference type="GO" id="GO:0005960">
    <property type="term" value="C:glycine cleavage complex"/>
    <property type="evidence" value="ECO:0007669"/>
    <property type="project" value="TreeGrafter"/>
</dbReference>
<keyword evidence="6 8" id="KW-0560">Oxidoreductase</keyword>
<evidence type="ECO:0000256" key="6">
    <source>
        <dbReference type="ARBA" id="ARBA00023002"/>
    </source>
</evidence>
<feature type="modified residue" description="N6-(pyridoxal phosphate)lysine" evidence="8 9">
    <location>
        <position position="730"/>
    </location>
</feature>
<dbReference type="InterPro" id="IPR049316">
    <property type="entry name" value="GDC-P_C"/>
</dbReference>
<dbReference type="EC" id="1.4.4.2" evidence="8"/>
<dbReference type="EMBL" id="BJVY01000039">
    <property type="protein sequence ID" value="GEL73881.1"/>
    <property type="molecule type" value="Genomic_DNA"/>
</dbReference>
<feature type="domain" description="Glycine dehydrogenase C-terminal" evidence="11">
    <location>
        <begin position="802"/>
        <end position="923"/>
    </location>
</feature>
<sequence>MLGTVLDFSTHDSPASHKAMSLNWKYQEPFAGRHNGPDDTELKQLLSALGVDSLDAFIDQAVPPAIRAKEPLKLATARGEHELLAALEAIAAKNQVFRSFIGMGYHDTHTPNVILRNVFQNPGWYTQYTPYQAEIAQGRLEALLNFQTLVMDLTGLEVANASLLDEGTAAAEAMALALAVHQKGEEAGAAFFVSEGCHPQTVDVVRTRAQPLGVEVVVGDHRTVDLSSKRFVGALVQYPTTDGAVHDYRAFGEQVHAAGGLFVVAADLLSLTLLTPPGEFGADVAVGSAQRFGVPMGYGGPHAGYFATKNAYTRVMPGRIIGVSEDAQGRRALRMALQTREQHIRREKATSNICTAQVLLAVIASMYAVYHGPSGLKAIAERVHGLTVLLARGLAKLGLKLKHDQYFDTLRVELSAAHVRAVLGAAEAARMNFRRIDEKTLGVALDETTRPADVEDILAAFATGTGKSSAPVLADLVGDGVESAVSQALRRSSAYLTHPVFNSYHSETEMLRYIRRLEAKDLSLTHSMIPLGSCTMKLNATAEMIPVTWPQFGRLHPFAPTSQAAGYKVIFEQLEQMLTQVTGFAGCSLQPNAGSQGEYAGLLVIRAYHQSRGQGHRDVCLIPSSAHGTNPASAVMAGYKVVVTRCDENGNIDLDDLRAKAEAHKDALAALMVTYPSTHGVFEEEIREICAIVHERGGQVYMDGANLNAQVGLTSPGLVGADVCHINLHKTFCIPHGGGGPGMGPICVASHLVKFLPGHPVIQTGGSEAIGAISAAPWGSASILLISWMYIAMMGGEGLTQATKLAILNANYVAERLNAHYPVLYRGKRGKVAHECIVDLRPLKKTAGVEVEDVAKRLMDYGFHAPTVSFPVAGTLMIEPTESESKAELDRFCDAMIAIRQEIRDIEEGRMPKDNNVLKHAPHTARVVAAPEWNRPYSREQAVFPTPWVRDNKFWPSVGRLNSVLGDRKLVCSCPPIEDYMTPEPKAATA</sequence>
<dbReference type="InterPro" id="IPR003437">
    <property type="entry name" value="GcvP"/>
</dbReference>
<feature type="domain" description="Glycine cleavage system P-protein N-terminal" evidence="10">
    <location>
        <begin position="33"/>
        <end position="461"/>
    </location>
</feature>
<evidence type="ECO:0000259" key="10">
    <source>
        <dbReference type="Pfam" id="PF02347"/>
    </source>
</evidence>
<dbReference type="InterPro" id="IPR049315">
    <property type="entry name" value="GDC-P_N"/>
</dbReference>
<comment type="caution">
    <text evidence="12">The sequence shown here is derived from an EMBL/GenBank/DDBJ whole genome shotgun (WGS) entry which is preliminary data.</text>
</comment>
<evidence type="ECO:0000256" key="4">
    <source>
        <dbReference type="ARBA" id="ARBA00011690"/>
    </source>
</evidence>
<evidence type="ECO:0000313" key="12">
    <source>
        <dbReference type="EMBL" id="GEL73881.1"/>
    </source>
</evidence>
<evidence type="ECO:0000313" key="13">
    <source>
        <dbReference type="Proteomes" id="UP000321224"/>
    </source>
</evidence>
<dbReference type="Proteomes" id="UP000321224">
    <property type="component" value="Unassembled WGS sequence"/>
</dbReference>
<dbReference type="CDD" id="cd00613">
    <property type="entry name" value="GDC-P"/>
    <property type="match status" value="2"/>
</dbReference>
<evidence type="ECO:0000256" key="9">
    <source>
        <dbReference type="PIRSR" id="PIRSR603437-50"/>
    </source>
</evidence>
<dbReference type="GO" id="GO:0019464">
    <property type="term" value="P:glycine decarboxylation via glycine cleavage system"/>
    <property type="evidence" value="ECO:0007669"/>
    <property type="project" value="UniProtKB-UniRule"/>
</dbReference>
<evidence type="ECO:0000259" key="11">
    <source>
        <dbReference type="Pfam" id="PF21478"/>
    </source>
</evidence>
<comment type="catalytic activity">
    <reaction evidence="7 8">
        <text>N(6)-[(R)-lipoyl]-L-lysyl-[glycine-cleavage complex H protein] + glycine + H(+) = N(6)-[(R)-S(8)-aminomethyldihydrolipoyl]-L-lysyl-[glycine-cleavage complex H protein] + CO2</text>
        <dbReference type="Rhea" id="RHEA:24304"/>
        <dbReference type="Rhea" id="RHEA-COMP:10494"/>
        <dbReference type="Rhea" id="RHEA-COMP:10495"/>
        <dbReference type="ChEBI" id="CHEBI:15378"/>
        <dbReference type="ChEBI" id="CHEBI:16526"/>
        <dbReference type="ChEBI" id="CHEBI:57305"/>
        <dbReference type="ChEBI" id="CHEBI:83099"/>
        <dbReference type="ChEBI" id="CHEBI:83143"/>
        <dbReference type="EC" id="1.4.4.2"/>
    </reaction>
</comment>
<feature type="domain" description="Glycine cleavage system P-protein N-terminal" evidence="10">
    <location>
        <begin position="499"/>
        <end position="761"/>
    </location>
</feature>
<comment type="cofactor">
    <cofactor evidence="1 8 9">
        <name>pyridoxal 5'-phosphate</name>
        <dbReference type="ChEBI" id="CHEBI:597326"/>
    </cofactor>
</comment>
<evidence type="ECO:0000256" key="1">
    <source>
        <dbReference type="ARBA" id="ARBA00001933"/>
    </source>
</evidence>
<dbReference type="NCBIfam" id="TIGR00461">
    <property type="entry name" value="gcvP"/>
    <property type="match status" value="1"/>
</dbReference>
<evidence type="ECO:0000256" key="5">
    <source>
        <dbReference type="ARBA" id="ARBA00022898"/>
    </source>
</evidence>
<gene>
    <name evidence="8 12" type="primary">gcvP</name>
    <name evidence="12" type="ORF">MVI01_56650</name>
</gene>
<dbReference type="AlphaFoldDB" id="A0A511HJY7"/>
<accession>A0A511HJY7</accession>
<organism evidence="12 13">
    <name type="scientific">Myxococcus virescens</name>
    <dbReference type="NCBI Taxonomy" id="83456"/>
    <lineage>
        <taxon>Bacteria</taxon>
        <taxon>Pseudomonadati</taxon>
        <taxon>Myxococcota</taxon>
        <taxon>Myxococcia</taxon>
        <taxon>Myxococcales</taxon>
        <taxon>Cystobacterineae</taxon>
        <taxon>Myxococcaceae</taxon>
        <taxon>Myxococcus</taxon>
    </lineage>
</organism>
<name>A0A511HJY7_9BACT</name>
<dbReference type="SUPFAM" id="SSF53383">
    <property type="entry name" value="PLP-dependent transferases"/>
    <property type="match status" value="2"/>
</dbReference>
<keyword evidence="5 8" id="KW-0663">Pyridoxal phosphate</keyword>
<dbReference type="FunFam" id="3.90.1150.10:FF:000007">
    <property type="entry name" value="Glycine dehydrogenase (decarboxylating), mitochondrial"/>
    <property type="match status" value="1"/>
</dbReference>
<dbReference type="FunFam" id="3.40.640.10:FF:000005">
    <property type="entry name" value="Glycine dehydrogenase (decarboxylating), mitochondrial"/>
    <property type="match status" value="1"/>
</dbReference>
<comment type="similarity">
    <text evidence="3 8">Belongs to the GcvP family.</text>
</comment>
<dbReference type="GO" id="GO:0004375">
    <property type="term" value="F:glycine dehydrogenase (decarboxylating) activity"/>
    <property type="evidence" value="ECO:0007669"/>
    <property type="project" value="UniProtKB-EC"/>
</dbReference>
<dbReference type="NCBIfam" id="NF003346">
    <property type="entry name" value="PRK04366.1"/>
    <property type="match status" value="1"/>
</dbReference>
<dbReference type="Pfam" id="PF02347">
    <property type="entry name" value="GDC-P"/>
    <property type="match status" value="2"/>
</dbReference>
<dbReference type="InterPro" id="IPR015421">
    <property type="entry name" value="PyrdxlP-dep_Trfase_major"/>
</dbReference>
<dbReference type="FunFam" id="3.40.640.10:FF:000007">
    <property type="entry name" value="glycine dehydrogenase (Decarboxylating), mitochondrial"/>
    <property type="match status" value="1"/>
</dbReference>
<dbReference type="HAMAP" id="MF_00711">
    <property type="entry name" value="GcvP"/>
    <property type="match status" value="1"/>
</dbReference>
<dbReference type="Gene3D" id="3.40.640.10">
    <property type="entry name" value="Type I PLP-dependent aspartate aminotransferase-like (Major domain)"/>
    <property type="match status" value="2"/>
</dbReference>
<dbReference type="InterPro" id="IPR015422">
    <property type="entry name" value="PyrdxlP-dep_Trfase_small"/>
</dbReference>
<comment type="subunit">
    <text evidence="4 8">The glycine cleavage system is composed of four proteins: P, T, L and H.</text>
</comment>
<comment type="function">
    <text evidence="2 8">The glycine cleavage system catalyzes the degradation of glycine. The P protein binds the alpha-amino group of glycine through its pyridoxal phosphate cofactor; CO(2) is released and the remaining methylamine moiety is then transferred to the lipoamide cofactor of the H protein.</text>
</comment>
<evidence type="ECO:0000256" key="8">
    <source>
        <dbReference type="HAMAP-Rule" id="MF_00711"/>
    </source>
</evidence>